<reference evidence="6 7" key="1">
    <citation type="submission" date="2010-12" db="EMBL/GenBank/DDBJ databases">
        <title>The Genome Sequence of Coprobacillus sp. strain 29_1.</title>
        <authorList>
            <consortium name="The Broad Institute Genome Sequencing Platform"/>
            <person name="Earl A."/>
            <person name="Ward D."/>
            <person name="Feldgarden M."/>
            <person name="Gevers D."/>
            <person name="Daigneault M."/>
            <person name="Sibley C.D."/>
            <person name="White A."/>
            <person name="Strauss J."/>
            <person name="Allen-Vercoe E."/>
            <person name="Young S.K."/>
            <person name="Zeng Q."/>
            <person name="Gargeya S."/>
            <person name="Fitzgerald M."/>
            <person name="Haas B."/>
            <person name="Abouelleil A."/>
            <person name="Alvarado L."/>
            <person name="Arachchi H.M."/>
            <person name="Berlin A."/>
            <person name="Brown A."/>
            <person name="Chapman S.B."/>
            <person name="Chen Z."/>
            <person name="Dunbar C."/>
            <person name="Freedman E."/>
            <person name="Gearin G."/>
            <person name="Gellesch M."/>
            <person name="Goldberg J."/>
            <person name="Griggs A."/>
            <person name="Gujja S."/>
            <person name="Heilman E."/>
            <person name="Heiman D."/>
            <person name="Howarth C."/>
            <person name="Larson L."/>
            <person name="Lui A."/>
            <person name="MacDonald P.J.P."/>
            <person name="Mehta T."/>
            <person name="Montmayeur A."/>
            <person name="Murphy C."/>
            <person name="Neiman D."/>
            <person name="Pearson M."/>
            <person name="Priest M."/>
            <person name="Roberts A."/>
            <person name="Saif S."/>
            <person name="Shea T."/>
            <person name="Shenoy N."/>
            <person name="Sisk P."/>
            <person name="Stolte C."/>
            <person name="Sykes S."/>
            <person name="White J."/>
            <person name="Yandava C."/>
            <person name="Nusbaum C."/>
            <person name="Birren B."/>
        </authorList>
    </citation>
    <scope>NUCLEOTIDE SEQUENCE [LARGE SCALE GENOMIC DNA]</scope>
    <source>
        <strain evidence="6 7">29_1</strain>
    </source>
</reference>
<dbReference type="GeneID" id="78228102"/>
<evidence type="ECO:0000256" key="2">
    <source>
        <dbReference type="ARBA" id="ARBA00022840"/>
    </source>
</evidence>
<keyword evidence="2" id="KW-0067">ATP-binding</keyword>
<dbReference type="EMBL" id="ADKX01000039">
    <property type="protein sequence ID" value="EFW04234.1"/>
    <property type="molecule type" value="Genomic_DNA"/>
</dbReference>
<dbReference type="Proteomes" id="UP000003157">
    <property type="component" value="Unassembled WGS sequence"/>
</dbReference>
<organism evidence="6 7">
    <name type="scientific">Coprobacillus cateniformis</name>
    <dbReference type="NCBI Taxonomy" id="100884"/>
    <lineage>
        <taxon>Bacteria</taxon>
        <taxon>Bacillati</taxon>
        <taxon>Bacillota</taxon>
        <taxon>Erysipelotrichia</taxon>
        <taxon>Erysipelotrichales</taxon>
        <taxon>Coprobacillaceae</taxon>
        <taxon>Coprobacillus</taxon>
    </lineage>
</organism>
<dbReference type="Gene3D" id="3.40.50.300">
    <property type="entry name" value="P-loop containing nucleotide triphosphate hydrolases"/>
    <property type="match status" value="1"/>
</dbReference>
<feature type="transmembrane region" description="Helical" evidence="4">
    <location>
        <begin position="210"/>
        <end position="230"/>
    </location>
</feature>
<dbReference type="RefSeq" id="WP_008789605.1">
    <property type="nucleotide sequence ID" value="NZ_AKCB01000001.1"/>
</dbReference>
<feature type="transmembrane region" description="Helical" evidence="4">
    <location>
        <begin position="28"/>
        <end position="46"/>
    </location>
</feature>
<keyword evidence="1" id="KW-0547">Nucleotide-binding</keyword>
<keyword evidence="3" id="KW-0238">DNA-binding</keyword>
<accession>E7GCM5</accession>
<evidence type="ECO:0000259" key="5">
    <source>
        <dbReference type="SMART" id="SM00534"/>
    </source>
</evidence>
<dbReference type="HOGENOM" id="CLU_030717_0_0_9"/>
<keyword evidence="4" id="KW-1133">Transmembrane helix</keyword>
<dbReference type="PANTHER" id="PTHR11361:SF99">
    <property type="entry name" value="DNA MISMATCH REPAIR PROTEIN"/>
    <property type="match status" value="1"/>
</dbReference>
<proteinExistence type="predicted"/>
<evidence type="ECO:0000256" key="1">
    <source>
        <dbReference type="ARBA" id="ARBA00022741"/>
    </source>
</evidence>
<keyword evidence="4" id="KW-0812">Transmembrane</keyword>
<dbReference type="GO" id="GO:0030983">
    <property type="term" value="F:mismatched DNA binding"/>
    <property type="evidence" value="ECO:0007669"/>
    <property type="project" value="InterPro"/>
</dbReference>
<dbReference type="InterPro" id="IPR045076">
    <property type="entry name" value="MutS"/>
</dbReference>
<keyword evidence="7" id="KW-1185">Reference proteome</keyword>
<name>E7GCM5_9FIRM</name>
<evidence type="ECO:0000256" key="4">
    <source>
        <dbReference type="SAM" id="Phobius"/>
    </source>
</evidence>
<dbReference type="STRING" id="100884.GCA_000269565_00170"/>
<keyword evidence="4" id="KW-0472">Membrane</keyword>
<dbReference type="SMART" id="SM00534">
    <property type="entry name" value="MUTSac"/>
    <property type="match status" value="1"/>
</dbReference>
<dbReference type="PANTHER" id="PTHR11361">
    <property type="entry name" value="DNA MISMATCH REPAIR PROTEIN MUTS FAMILY MEMBER"/>
    <property type="match status" value="1"/>
</dbReference>
<dbReference type="eggNOG" id="COG0249">
    <property type="taxonomic scope" value="Bacteria"/>
</dbReference>
<dbReference type="GO" id="GO:0006298">
    <property type="term" value="P:mismatch repair"/>
    <property type="evidence" value="ECO:0007669"/>
    <property type="project" value="InterPro"/>
</dbReference>
<dbReference type="InterPro" id="IPR027417">
    <property type="entry name" value="P-loop_NTPase"/>
</dbReference>
<dbReference type="Pfam" id="PF00488">
    <property type="entry name" value="MutS_V"/>
    <property type="match status" value="1"/>
</dbReference>
<evidence type="ECO:0000313" key="6">
    <source>
        <dbReference type="EMBL" id="EFW04234.1"/>
    </source>
</evidence>
<evidence type="ECO:0000313" key="7">
    <source>
        <dbReference type="Proteomes" id="UP000003157"/>
    </source>
</evidence>
<feature type="transmembrane region" description="Helical" evidence="4">
    <location>
        <begin position="52"/>
        <end position="71"/>
    </location>
</feature>
<dbReference type="InterPro" id="IPR000432">
    <property type="entry name" value="DNA_mismatch_repair_MutS_C"/>
</dbReference>
<gene>
    <name evidence="6" type="ORF">HMPREF9488_02517</name>
</gene>
<dbReference type="GO" id="GO:0005829">
    <property type="term" value="C:cytosol"/>
    <property type="evidence" value="ECO:0007669"/>
    <property type="project" value="TreeGrafter"/>
</dbReference>
<comment type="caution">
    <text evidence="6">The sequence shown here is derived from an EMBL/GenBank/DDBJ whole genome shotgun (WGS) entry which is preliminary data.</text>
</comment>
<dbReference type="GO" id="GO:0140664">
    <property type="term" value="F:ATP-dependent DNA damage sensor activity"/>
    <property type="evidence" value="ECO:0007669"/>
    <property type="project" value="InterPro"/>
</dbReference>
<dbReference type="OrthoDB" id="9802448at2"/>
<protein>
    <recommendedName>
        <fullName evidence="5">DNA mismatch repair proteins mutS family domain-containing protein</fullName>
    </recommendedName>
</protein>
<dbReference type="GO" id="GO:0005524">
    <property type="term" value="F:ATP binding"/>
    <property type="evidence" value="ECO:0007669"/>
    <property type="project" value="UniProtKB-KW"/>
</dbReference>
<feature type="domain" description="DNA mismatch repair proteins mutS family" evidence="5">
    <location>
        <begin position="415"/>
        <end position="589"/>
    </location>
</feature>
<dbReference type="AlphaFoldDB" id="E7GCM5"/>
<dbReference type="SUPFAM" id="SSF52540">
    <property type="entry name" value="P-loop containing nucleoside triphosphate hydrolases"/>
    <property type="match status" value="1"/>
</dbReference>
<evidence type="ECO:0000256" key="3">
    <source>
        <dbReference type="ARBA" id="ARBA00023125"/>
    </source>
</evidence>
<sequence length="589" mass="67973">MTLQKFQKLYNETHDICQDLHKKSNYIAIMRFVLGMGVIAGLLVGYFQNLHILYGISLLCLIIFLVTIRYHDSIKQDLLEKQSLANVYQDHIKRMTNQWTTFSETGQAYLNDNPKAIDLDIVGHHSLFQMINLAFTQKGQKKLADILIEDGIQQEELEKHQETVLEMSQHEAFVLQLEAYGKMTQAHKETVIQNFMTHFNIHSYEKISPFVFIVSFITIVSLFCLCFSIGLPYTLASFEIGAVAQLCFAFLNLKKHQELFEPVAFLNKSVQSYLRIFQLIEDERFESQLFKALQLEICVKGKAVKGIQELSRLSQRIGYRQNIIAILVLNALGLYDFWLRNQYIGWLEKYHQDLERWFDGLGQIEVWASLSVLKIDDFDVVMPKVQKEKLLSFKNLRHPLIVKEKVVGNSFVMKDSVCVITGSNMSGKTTFMRTIGLNLVLAYAGGFVLADQMTCCHMHIMTSMRVKDNVEEGVSTFYGELLRIKEMICYAKEEKPMLCLIDEIFKGTNSLDRIAGAKATIQKLSLPYSMTFLTTHDFELCRSQNVECLNYHFDEFYENNHICFDYLIKEGQSQSTNGQFLLKQLGIME</sequence>